<dbReference type="Pfam" id="PF00690">
    <property type="entry name" value="Cation_ATPase_N"/>
    <property type="match status" value="1"/>
</dbReference>
<evidence type="ECO:0000256" key="6">
    <source>
        <dbReference type="ARBA" id="ARBA00022967"/>
    </source>
</evidence>
<dbReference type="InterPro" id="IPR018303">
    <property type="entry name" value="ATPase_P-typ_P_site"/>
</dbReference>
<evidence type="ECO:0000256" key="8">
    <source>
        <dbReference type="ARBA" id="ARBA00023136"/>
    </source>
</evidence>
<dbReference type="GO" id="GO:0006883">
    <property type="term" value="P:intracellular sodium ion homeostasis"/>
    <property type="evidence" value="ECO:0007669"/>
    <property type="project" value="TreeGrafter"/>
</dbReference>
<evidence type="ECO:0000256" key="3">
    <source>
        <dbReference type="ARBA" id="ARBA00022692"/>
    </source>
</evidence>
<dbReference type="NCBIfam" id="TIGR01494">
    <property type="entry name" value="ATPase_P-type"/>
    <property type="match status" value="2"/>
</dbReference>
<keyword evidence="3 9" id="KW-0812">Transmembrane</keyword>
<feature type="transmembrane region" description="Helical" evidence="9">
    <location>
        <begin position="39"/>
        <end position="62"/>
    </location>
</feature>
<dbReference type="RefSeq" id="WP_407048013.1">
    <property type="nucleotide sequence ID" value="NZ_CP158568.1"/>
</dbReference>
<dbReference type="InterPro" id="IPR004014">
    <property type="entry name" value="ATPase_P-typ_cation-transptr_N"/>
</dbReference>
<keyword evidence="7 9" id="KW-1133">Transmembrane helix</keyword>
<evidence type="ECO:0000256" key="4">
    <source>
        <dbReference type="ARBA" id="ARBA00022741"/>
    </source>
</evidence>
<keyword evidence="5" id="KW-0067">ATP-binding</keyword>
<dbReference type="InterPro" id="IPR001757">
    <property type="entry name" value="P_typ_ATPase"/>
</dbReference>
<evidence type="ECO:0000313" key="11">
    <source>
        <dbReference type="EMBL" id="XBY42910.1"/>
    </source>
</evidence>
<evidence type="ECO:0000256" key="9">
    <source>
        <dbReference type="SAM" id="Phobius"/>
    </source>
</evidence>
<keyword evidence="6" id="KW-1278">Translocase</keyword>
<dbReference type="GO" id="GO:0030007">
    <property type="term" value="P:intracellular potassium ion homeostasis"/>
    <property type="evidence" value="ECO:0007669"/>
    <property type="project" value="TreeGrafter"/>
</dbReference>
<comment type="similarity">
    <text evidence="2">Belongs to the cation transport ATPase (P-type) (TC 3.A.3) family. Type IIA subfamily.</text>
</comment>
<feature type="transmembrane region" description="Helical" evidence="9">
    <location>
        <begin position="709"/>
        <end position="731"/>
    </location>
</feature>
<dbReference type="Pfam" id="PF00689">
    <property type="entry name" value="Cation_ATPase_C"/>
    <property type="match status" value="1"/>
</dbReference>
<feature type="transmembrane region" description="Helical" evidence="9">
    <location>
        <begin position="68"/>
        <end position="87"/>
    </location>
</feature>
<evidence type="ECO:0000256" key="1">
    <source>
        <dbReference type="ARBA" id="ARBA00004141"/>
    </source>
</evidence>
<accession>A0AAU7X5P2</accession>
<dbReference type="SUPFAM" id="SSF81660">
    <property type="entry name" value="Metal cation-transporting ATPase, ATP-binding domain N"/>
    <property type="match status" value="1"/>
</dbReference>
<sequence>MDGQNAETPGLSEAEARRRLAAEGPNELGDPERHALYQIALSALTEPMSALLVAGSILYFLLGDTTEAIVLFLFTTFSIVITVVQEARTEHILDRLRDLTAPTALALRDGQRRRLPARELVRGDVVFLGEGDRVPADLRLVGARDLAIDESLLTGESVPVAKTLTTAAAATDGDPTSARAGTLVVRGSGQGVVTATGARSEVGQIGRSLALLEPEAPRLRAETRQVVLLFALGGGAVSVAAVLLFGLLRGGWLEALLSGIALGMAMLPEEFPLVLTVFVAMGAWRISRVRVLARRGDAVEALGATTVLCTDKTGTLTENRMSIAALHLPDGRAFGVTVPAGPATAELRSVLAAGVLASARHPHDPMELAFHDLADAWGLEPASALALEHEWGLDAGLLAVTRVWRRPDGSRLVAAKGAPEAIAMLCRADDAARAALGDAVAAMAEAGLRVLAIAEAEAAPGALPARPTDLAFRLLGLVGLADPLRASVPAAVAACRKAGVEVVMITGDHPATARAIATGAGLGDGEVVTGAALEQMSDEALGARLAGIRVFARVRPEQKLRIVRAYAARGEVVAMTGDGVNDAPSLKAAHIGIAMGKRGTDVAREAAALVLLDDDFGAIVAAIRLGRRIWDNLKKAMAFVVAVHIPIAGLALLPFLFDLPILFGPIHIALLEMVIDPVCSIVFEAEPEEEDVMARPPRDPQTPLLSTRLIAWGAVQGVIGLVLVAAVEFWAIWRGMPIDEVRALSFFSLVCVVISFVFVGRTFGTHGFGLIRRPNPALAIVMLAMTLVLGLSLVWPDARALFRFGPLHADDLAVTVASGVGAVVLLEAIKGIARRWLA</sequence>
<evidence type="ECO:0000256" key="7">
    <source>
        <dbReference type="ARBA" id="ARBA00022989"/>
    </source>
</evidence>
<dbReference type="GO" id="GO:0005886">
    <property type="term" value="C:plasma membrane"/>
    <property type="evidence" value="ECO:0007669"/>
    <property type="project" value="TreeGrafter"/>
</dbReference>
<dbReference type="Pfam" id="PF00702">
    <property type="entry name" value="Hydrolase"/>
    <property type="match status" value="1"/>
</dbReference>
<dbReference type="GO" id="GO:0036376">
    <property type="term" value="P:sodium ion export across plasma membrane"/>
    <property type="evidence" value="ECO:0007669"/>
    <property type="project" value="TreeGrafter"/>
</dbReference>
<dbReference type="InterPro" id="IPR008250">
    <property type="entry name" value="ATPase_P-typ_transduc_dom_A_sf"/>
</dbReference>
<dbReference type="InterPro" id="IPR023214">
    <property type="entry name" value="HAD_sf"/>
</dbReference>
<dbReference type="InterPro" id="IPR006068">
    <property type="entry name" value="ATPase_P-typ_cation-transptr_C"/>
</dbReference>
<dbReference type="GO" id="GO:1990573">
    <property type="term" value="P:potassium ion import across plasma membrane"/>
    <property type="evidence" value="ECO:0007669"/>
    <property type="project" value="TreeGrafter"/>
</dbReference>
<feature type="transmembrane region" description="Helical" evidence="9">
    <location>
        <begin position="776"/>
        <end position="795"/>
    </location>
</feature>
<dbReference type="PANTHER" id="PTHR43294">
    <property type="entry name" value="SODIUM/POTASSIUM-TRANSPORTING ATPASE SUBUNIT ALPHA"/>
    <property type="match status" value="1"/>
</dbReference>
<comment type="subcellular location">
    <subcellularLocation>
        <location evidence="1">Membrane</location>
        <topology evidence="1">Multi-pass membrane protein</topology>
    </subcellularLocation>
</comment>
<keyword evidence="4" id="KW-0547">Nucleotide-binding</keyword>
<dbReference type="InterPro" id="IPR023298">
    <property type="entry name" value="ATPase_P-typ_TM_dom_sf"/>
</dbReference>
<dbReference type="SUPFAM" id="SSF81653">
    <property type="entry name" value="Calcium ATPase, transduction domain A"/>
    <property type="match status" value="1"/>
</dbReference>
<dbReference type="SUPFAM" id="SSF81665">
    <property type="entry name" value="Calcium ATPase, transmembrane domain M"/>
    <property type="match status" value="1"/>
</dbReference>
<proteinExistence type="inferred from homology"/>
<feature type="domain" description="Cation-transporting P-type ATPase N-terminal" evidence="10">
    <location>
        <begin position="3"/>
        <end position="64"/>
    </location>
</feature>
<dbReference type="SUPFAM" id="SSF56784">
    <property type="entry name" value="HAD-like"/>
    <property type="match status" value="1"/>
</dbReference>
<dbReference type="InterPro" id="IPR036412">
    <property type="entry name" value="HAD-like_sf"/>
</dbReference>
<gene>
    <name evidence="11" type="ORF">ABS361_12395</name>
</gene>
<dbReference type="PRINTS" id="PR00119">
    <property type="entry name" value="CATATPASE"/>
</dbReference>
<evidence type="ECO:0000256" key="2">
    <source>
        <dbReference type="ARBA" id="ARBA00005675"/>
    </source>
</evidence>
<dbReference type="AlphaFoldDB" id="A0AAU7X5P2"/>
<dbReference type="Gene3D" id="2.70.150.10">
    <property type="entry name" value="Calcium-transporting ATPase, cytoplasmic transduction domain A"/>
    <property type="match status" value="1"/>
</dbReference>
<dbReference type="SFLD" id="SFLDG00002">
    <property type="entry name" value="C1.7:_P-type_atpase_like"/>
    <property type="match status" value="1"/>
</dbReference>
<feature type="transmembrane region" description="Helical" evidence="9">
    <location>
        <begin position="226"/>
        <end position="248"/>
    </location>
</feature>
<dbReference type="SMART" id="SM00831">
    <property type="entry name" value="Cation_ATPase_N"/>
    <property type="match status" value="1"/>
</dbReference>
<feature type="transmembrane region" description="Helical" evidence="9">
    <location>
        <begin position="743"/>
        <end position="764"/>
    </location>
</feature>
<dbReference type="SFLD" id="SFLDF00027">
    <property type="entry name" value="p-type_atpase"/>
    <property type="match status" value="1"/>
</dbReference>
<name>A0AAU7X5P2_9HYPH</name>
<organism evidence="11">
    <name type="scientific">Methyloraptor flagellatus</name>
    <dbReference type="NCBI Taxonomy" id="3162530"/>
    <lineage>
        <taxon>Bacteria</taxon>
        <taxon>Pseudomonadati</taxon>
        <taxon>Pseudomonadota</taxon>
        <taxon>Alphaproteobacteria</taxon>
        <taxon>Hyphomicrobiales</taxon>
        <taxon>Ancalomicrobiaceae</taxon>
        <taxon>Methyloraptor</taxon>
    </lineage>
</organism>
<keyword evidence="8 9" id="KW-0472">Membrane</keyword>
<dbReference type="InterPro" id="IPR059000">
    <property type="entry name" value="ATPase_P-type_domA"/>
</dbReference>
<dbReference type="InterPro" id="IPR023299">
    <property type="entry name" value="ATPase_P-typ_cyto_dom_N"/>
</dbReference>
<dbReference type="Gene3D" id="3.40.50.1000">
    <property type="entry name" value="HAD superfamily/HAD-like"/>
    <property type="match status" value="1"/>
</dbReference>
<protein>
    <submittedName>
        <fullName evidence="11">Cation-translocating P-type ATPase</fullName>
    </submittedName>
</protein>
<dbReference type="InterPro" id="IPR050510">
    <property type="entry name" value="Cation_transp_ATPase_P-type"/>
</dbReference>
<dbReference type="GO" id="GO:1902600">
    <property type="term" value="P:proton transmembrane transport"/>
    <property type="evidence" value="ECO:0007669"/>
    <property type="project" value="TreeGrafter"/>
</dbReference>
<dbReference type="InterPro" id="IPR044492">
    <property type="entry name" value="P_typ_ATPase_HD_dom"/>
</dbReference>
<dbReference type="SFLD" id="SFLDS00003">
    <property type="entry name" value="Haloacid_Dehalogenase"/>
    <property type="match status" value="1"/>
</dbReference>
<feature type="transmembrane region" description="Helical" evidence="9">
    <location>
        <begin position="260"/>
        <end position="284"/>
    </location>
</feature>
<dbReference type="GO" id="GO:0005524">
    <property type="term" value="F:ATP binding"/>
    <property type="evidence" value="ECO:0007669"/>
    <property type="project" value="UniProtKB-KW"/>
</dbReference>
<reference evidence="11" key="1">
    <citation type="submission" date="2024-06" db="EMBL/GenBank/DDBJ databases">
        <title>Methylostella associata gen. nov., sp. nov., a novel Ancalomicrobiaceae-affiliated facultatively methylotrophic bacteria that feed on methanotrophs of the genus Methylococcus.</title>
        <authorList>
            <person name="Saltykova V."/>
            <person name="Danilova O.V."/>
            <person name="Oshkin I.Y."/>
            <person name="Belova S.E."/>
            <person name="Pimenov N.V."/>
            <person name="Dedysh S.N."/>
        </authorList>
    </citation>
    <scope>NUCLEOTIDE SEQUENCE</scope>
    <source>
        <strain evidence="11">S20</strain>
    </source>
</reference>
<dbReference type="KEGG" id="mflg:ABS361_12395"/>
<dbReference type="Gene3D" id="3.40.1110.10">
    <property type="entry name" value="Calcium-transporting ATPase, cytoplasmic domain N"/>
    <property type="match status" value="1"/>
</dbReference>
<dbReference type="GO" id="GO:0005391">
    <property type="term" value="F:P-type sodium:potassium-exchanging transporter activity"/>
    <property type="evidence" value="ECO:0007669"/>
    <property type="project" value="TreeGrafter"/>
</dbReference>
<dbReference type="PANTHER" id="PTHR43294:SF20">
    <property type="entry name" value="P-TYPE ATPASE"/>
    <property type="match status" value="1"/>
</dbReference>
<dbReference type="PRINTS" id="PR00120">
    <property type="entry name" value="HATPASE"/>
</dbReference>
<dbReference type="GO" id="GO:0016887">
    <property type="term" value="F:ATP hydrolysis activity"/>
    <property type="evidence" value="ECO:0007669"/>
    <property type="project" value="InterPro"/>
</dbReference>
<evidence type="ECO:0000256" key="5">
    <source>
        <dbReference type="ARBA" id="ARBA00022840"/>
    </source>
</evidence>
<dbReference type="Gene3D" id="1.20.1110.10">
    <property type="entry name" value="Calcium-transporting ATPase, transmembrane domain"/>
    <property type="match status" value="1"/>
</dbReference>
<evidence type="ECO:0000259" key="10">
    <source>
        <dbReference type="SMART" id="SM00831"/>
    </source>
</evidence>
<dbReference type="EMBL" id="CP158568">
    <property type="protein sequence ID" value="XBY42910.1"/>
    <property type="molecule type" value="Genomic_DNA"/>
</dbReference>
<dbReference type="Pfam" id="PF00122">
    <property type="entry name" value="E1-E2_ATPase"/>
    <property type="match status" value="1"/>
</dbReference>
<dbReference type="PROSITE" id="PS00154">
    <property type="entry name" value="ATPASE_E1_E2"/>
    <property type="match status" value="1"/>
</dbReference>
<feature type="transmembrane region" description="Helical" evidence="9">
    <location>
        <begin position="636"/>
        <end position="657"/>
    </location>
</feature>